<evidence type="ECO:0000313" key="2">
    <source>
        <dbReference type="EMBL" id="SVB68073.1"/>
    </source>
</evidence>
<sequence>ERPFYRPPAWRGLAMKYIKNKNQFPKVGFKVLLWIGLLYASLGQALGQVPETTTKPSETATKPSETAAKPSETAAESSETAETAELEEEKIEETKPFAILYTNNIFDPNRKPDRPGRKRPDPKPEPQIDAFTLIGLMAYTAPKSSAPKSSETDRRIAVLSGSSSEYSGVFKRNDQIDSLELISLSDKTVKFAEGETTFSVDIGTGLRRVDGGAWKESSERVRTASRSGSSRSQYSSRGTARSDDNKDSTKDSEDKGGESDGATDSEAELLRKMMERRRQEVGE</sequence>
<feature type="compositionally biased region" description="Polar residues" evidence="1">
    <location>
        <begin position="50"/>
        <end position="63"/>
    </location>
</feature>
<feature type="compositionally biased region" description="Acidic residues" evidence="1">
    <location>
        <begin position="82"/>
        <end position="91"/>
    </location>
</feature>
<feature type="region of interest" description="Disordered" evidence="1">
    <location>
        <begin position="203"/>
        <end position="283"/>
    </location>
</feature>
<name>A0A382G0I7_9ZZZZ</name>
<gene>
    <name evidence="2" type="ORF">METZ01_LOCUS220927</name>
</gene>
<evidence type="ECO:0000256" key="1">
    <source>
        <dbReference type="SAM" id="MobiDB-lite"/>
    </source>
</evidence>
<feature type="compositionally biased region" description="Low complexity" evidence="1">
    <location>
        <begin position="64"/>
        <end position="81"/>
    </location>
</feature>
<protein>
    <submittedName>
        <fullName evidence="2">Uncharacterized protein</fullName>
    </submittedName>
</protein>
<feature type="compositionally biased region" description="Basic and acidic residues" evidence="1">
    <location>
        <begin position="108"/>
        <end position="126"/>
    </location>
</feature>
<feature type="compositionally biased region" description="Basic and acidic residues" evidence="1">
    <location>
        <begin position="268"/>
        <end position="283"/>
    </location>
</feature>
<dbReference type="AlphaFoldDB" id="A0A382G0I7"/>
<feature type="compositionally biased region" description="Basic and acidic residues" evidence="1">
    <location>
        <begin position="240"/>
        <end position="258"/>
    </location>
</feature>
<proteinExistence type="predicted"/>
<feature type="region of interest" description="Disordered" evidence="1">
    <location>
        <begin position="50"/>
        <end position="127"/>
    </location>
</feature>
<reference evidence="2" key="1">
    <citation type="submission" date="2018-05" db="EMBL/GenBank/DDBJ databases">
        <authorList>
            <person name="Lanie J.A."/>
            <person name="Ng W.-L."/>
            <person name="Kazmierczak K.M."/>
            <person name="Andrzejewski T.M."/>
            <person name="Davidsen T.M."/>
            <person name="Wayne K.J."/>
            <person name="Tettelin H."/>
            <person name="Glass J.I."/>
            <person name="Rusch D."/>
            <person name="Podicherti R."/>
            <person name="Tsui H.-C.T."/>
            <person name="Winkler M.E."/>
        </authorList>
    </citation>
    <scope>NUCLEOTIDE SEQUENCE</scope>
</reference>
<feature type="compositionally biased region" description="Low complexity" evidence="1">
    <location>
        <begin position="224"/>
        <end position="237"/>
    </location>
</feature>
<feature type="non-terminal residue" evidence="2">
    <location>
        <position position="1"/>
    </location>
</feature>
<dbReference type="EMBL" id="UINC01052582">
    <property type="protein sequence ID" value="SVB68073.1"/>
    <property type="molecule type" value="Genomic_DNA"/>
</dbReference>
<organism evidence="2">
    <name type="scientific">marine metagenome</name>
    <dbReference type="NCBI Taxonomy" id="408172"/>
    <lineage>
        <taxon>unclassified sequences</taxon>
        <taxon>metagenomes</taxon>
        <taxon>ecological metagenomes</taxon>
    </lineage>
</organism>
<accession>A0A382G0I7</accession>